<keyword evidence="3" id="KW-1185">Reference proteome</keyword>
<organism evidence="2 3">
    <name type="scientific">Maledivibacter halophilus</name>
    <dbReference type="NCBI Taxonomy" id="36842"/>
    <lineage>
        <taxon>Bacteria</taxon>
        <taxon>Bacillati</taxon>
        <taxon>Bacillota</taxon>
        <taxon>Clostridia</taxon>
        <taxon>Peptostreptococcales</taxon>
        <taxon>Caminicellaceae</taxon>
        <taxon>Maledivibacter</taxon>
    </lineage>
</organism>
<dbReference type="PROSITE" id="PS51186">
    <property type="entry name" value="GNAT"/>
    <property type="match status" value="1"/>
</dbReference>
<dbReference type="Gene3D" id="3.40.630.30">
    <property type="match status" value="1"/>
</dbReference>
<dbReference type="SUPFAM" id="SSF55729">
    <property type="entry name" value="Acyl-CoA N-acyltransferases (Nat)"/>
    <property type="match status" value="1"/>
</dbReference>
<accession>A0A1T5IUY4</accession>
<dbReference type="EMBL" id="FUZT01000001">
    <property type="protein sequence ID" value="SKC42733.1"/>
    <property type="molecule type" value="Genomic_DNA"/>
</dbReference>
<dbReference type="InterPro" id="IPR050276">
    <property type="entry name" value="MshD_Acetyltransferase"/>
</dbReference>
<evidence type="ECO:0000259" key="1">
    <source>
        <dbReference type="PROSITE" id="PS51186"/>
    </source>
</evidence>
<dbReference type="OrthoDB" id="9797178at2"/>
<dbReference type="Proteomes" id="UP000190285">
    <property type="component" value="Unassembled WGS sequence"/>
</dbReference>
<evidence type="ECO:0000313" key="2">
    <source>
        <dbReference type="EMBL" id="SKC42733.1"/>
    </source>
</evidence>
<dbReference type="AlphaFoldDB" id="A0A1T5IUY4"/>
<protein>
    <submittedName>
        <fullName evidence="2">Predicted N-acetyltransferase YhbS</fullName>
    </submittedName>
</protein>
<dbReference type="GO" id="GO:0016747">
    <property type="term" value="F:acyltransferase activity, transferring groups other than amino-acyl groups"/>
    <property type="evidence" value="ECO:0007669"/>
    <property type="project" value="InterPro"/>
</dbReference>
<sequence>MNYLIRKEKSQDYPKVREVIKSAFSREGKDLVFNEWVLVEKIRESEYYINDLSLVAEAEGEILGHIMFTPMKIEGDSIPFDSLALAPVAVHKDFQKRGIGKHLVRAGIENAKNLGFKSIIVMGDPEYYTKFGFEKASKWKIGTTNDFNDNCLFALELVEKGLVGVSGIIEYCPPFYNEKGELI</sequence>
<dbReference type="PANTHER" id="PTHR43617:SF2">
    <property type="entry name" value="UPF0039 PROTEIN SLL0451"/>
    <property type="match status" value="1"/>
</dbReference>
<dbReference type="InterPro" id="IPR016181">
    <property type="entry name" value="Acyl_CoA_acyltransferase"/>
</dbReference>
<dbReference type="Pfam" id="PF00583">
    <property type="entry name" value="Acetyltransf_1"/>
    <property type="match status" value="1"/>
</dbReference>
<feature type="domain" description="N-acetyltransferase" evidence="1">
    <location>
        <begin position="3"/>
        <end position="158"/>
    </location>
</feature>
<proteinExistence type="predicted"/>
<gene>
    <name evidence="2" type="ORF">SAMN02194393_00752</name>
</gene>
<name>A0A1T5IUY4_9FIRM</name>
<dbReference type="CDD" id="cd04301">
    <property type="entry name" value="NAT_SF"/>
    <property type="match status" value="1"/>
</dbReference>
<dbReference type="InterPro" id="IPR000182">
    <property type="entry name" value="GNAT_dom"/>
</dbReference>
<evidence type="ECO:0000313" key="3">
    <source>
        <dbReference type="Proteomes" id="UP000190285"/>
    </source>
</evidence>
<dbReference type="RefSeq" id="WP_079489422.1">
    <property type="nucleotide sequence ID" value="NZ_FUZT01000001.1"/>
</dbReference>
<keyword evidence="2" id="KW-0808">Transferase</keyword>
<reference evidence="2 3" key="1">
    <citation type="submission" date="2017-02" db="EMBL/GenBank/DDBJ databases">
        <authorList>
            <person name="Peterson S.W."/>
        </authorList>
    </citation>
    <scope>NUCLEOTIDE SEQUENCE [LARGE SCALE GENOMIC DNA]</scope>
    <source>
        <strain evidence="2 3">M1</strain>
    </source>
</reference>
<dbReference type="PANTHER" id="PTHR43617">
    <property type="entry name" value="L-AMINO ACID N-ACETYLTRANSFERASE"/>
    <property type="match status" value="1"/>
</dbReference>
<dbReference type="STRING" id="36842.SAMN02194393_00752"/>